<accession>A0ABW9U358</accession>
<dbReference type="RefSeq" id="WP_157317515.1">
    <property type="nucleotide sequence ID" value="NZ_WSEM01000003.1"/>
</dbReference>
<protein>
    <submittedName>
        <fullName evidence="1">Uncharacterized protein</fullName>
    </submittedName>
</protein>
<evidence type="ECO:0000313" key="2">
    <source>
        <dbReference type="Proteomes" id="UP000467637"/>
    </source>
</evidence>
<proteinExistence type="predicted"/>
<sequence length="50" mass="6057">MENDAVMDVKTFFGEMEAERSAMDAFREWTNIDYEDYKKGWRVKKILTIF</sequence>
<dbReference type="EMBL" id="WSEM01000003">
    <property type="protein sequence ID" value="MVQ33343.1"/>
    <property type="molecule type" value="Genomic_DNA"/>
</dbReference>
<name>A0ABW9U358_9BACL</name>
<keyword evidence="2" id="KW-1185">Reference proteome</keyword>
<organism evidence="1 2">
    <name type="scientific">Paenibacillus anseongense</name>
    <dbReference type="NCBI Taxonomy" id="2682845"/>
    <lineage>
        <taxon>Bacteria</taxon>
        <taxon>Bacillati</taxon>
        <taxon>Bacillota</taxon>
        <taxon>Bacilli</taxon>
        <taxon>Bacillales</taxon>
        <taxon>Paenibacillaceae</taxon>
        <taxon>Paenibacillus</taxon>
    </lineage>
</organism>
<reference evidence="1 2" key="1">
    <citation type="submission" date="2019-12" db="EMBL/GenBank/DDBJ databases">
        <authorList>
            <person name="Huq M.A."/>
        </authorList>
    </citation>
    <scope>NUCLEOTIDE SEQUENCE [LARGE SCALE GENOMIC DNA]</scope>
    <source>
        <strain evidence="1 2">MAH-34</strain>
    </source>
</reference>
<gene>
    <name evidence="1" type="ORF">GON05_01655</name>
</gene>
<evidence type="ECO:0000313" key="1">
    <source>
        <dbReference type="EMBL" id="MVQ33343.1"/>
    </source>
</evidence>
<comment type="caution">
    <text evidence="1">The sequence shown here is derived from an EMBL/GenBank/DDBJ whole genome shotgun (WGS) entry which is preliminary data.</text>
</comment>
<dbReference type="Proteomes" id="UP000467637">
    <property type="component" value="Unassembled WGS sequence"/>
</dbReference>